<dbReference type="Proteomes" id="UP000198804">
    <property type="component" value="Unassembled WGS sequence"/>
</dbReference>
<proteinExistence type="predicted"/>
<reference evidence="4" key="1">
    <citation type="submission" date="2016-10" db="EMBL/GenBank/DDBJ databases">
        <authorList>
            <person name="Varghese N."/>
            <person name="Submissions S."/>
        </authorList>
    </citation>
    <scope>NUCLEOTIDE SEQUENCE [LARGE SCALE GENOMIC DNA]</scope>
    <source>
        <strain evidence="4">CGMCC 1.6474</strain>
    </source>
</reference>
<dbReference type="AlphaFoldDB" id="A0A1I4A8L5"/>
<protein>
    <submittedName>
        <fullName evidence="3">Methionyl-tRNA formyltransferase</fullName>
    </submittedName>
</protein>
<dbReference type="OrthoDB" id="5355061at2"/>
<feature type="domain" description="Formyl transferase N-terminal" evidence="1">
    <location>
        <begin position="60"/>
        <end position="163"/>
    </location>
</feature>
<dbReference type="Pfam" id="PF02911">
    <property type="entry name" value="Formyl_trans_C"/>
    <property type="match status" value="1"/>
</dbReference>
<evidence type="ECO:0000259" key="1">
    <source>
        <dbReference type="Pfam" id="PF00551"/>
    </source>
</evidence>
<accession>A0A1I4A8L5</accession>
<keyword evidence="4" id="KW-1185">Reference proteome</keyword>
<dbReference type="Pfam" id="PF00551">
    <property type="entry name" value="Formyl_trans_N"/>
    <property type="match status" value="1"/>
</dbReference>
<dbReference type="SUPFAM" id="SSF50486">
    <property type="entry name" value="FMT C-terminal domain-like"/>
    <property type="match status" value="1"/>
</dbReference>
<dbReference type="InterPro" id="IPR011034">
    <property type="entry name" value="Formyl_transferase-like_C_sf"/>
</dbReference>
<dbReference type="SUPFAM" id="SSF53328">
    <property type="entry name" value="Formyltransferase"/>
    <property type="match status" value="1"/>
</dbReference>
<dbReference type="PANTHER" id="PTHR11138:SF5">
    <property type="entry name" value="METHIONYL-TRNA FORMYLTRANSFERASE, MITOCHONDRIAL"/>
    <property type="match status" value="1"/>
</dbReference>
<sequence>MKFAFAGIDFLGSVFDGLVEAGWTPVKLFTRPCDAIYDHNDVVVAQARRHRIPIQLSRILPDDIERLAKEHGRDVALVVAGYPWLVRGWHGRVRYALNIHPSPLPTGRGPYPLFRAVLDRYESWGVTAHVLAEQGFDTGDILAQDLFPTDPRESHETLLIKCQMAARRLALGPIGRDLTERWRRPEPQGDGSYWPRVSDADRTLDFRQDVEAVLRRIRAFGRIETIAKLGDNRVFVAEAEGWCEAHRHAPGTVIHRHRRQVVIAARDGYVLLTRWSPLPLSEVPHLGR</sequence>
<keyword evidence="3" id="KW-0808">Transferase</keyword>
<organism evidence="3 4">
    <name type="scientific">Methylorubrum salsuginis</name>
    <dbReference type="NCBI Taxonomy" id="414703"/>
    <lineage>
        <taxon>Bacteria</taxon>
        <taxon>Pseudomonadati</taxon>
        <taxon>Pseudomonadota</taxon>
        <taxon>Alphaproteobacteria</taxon>
        <taxon>Hyphomicrobiales</taxon>
        <taxon>Methylobacteriaceae</taxon>
        <taxon>Methylorubrum</taxon>
    </lineage>
</organism>
<evidence type="ECO:0000313" key="3">
    <source>
        <dbReference type="EMBL" id="SFK52654.1"/>
    </source>
</evidence>
<dbReference type="EMBL" id="FOSV01000002">
    <property type="protein sequence ID" value="SFK52654.1"/>
    <property type="molecule type" value="Genomic_DNA"/>
</dbReference>
<dbReference type="PANTHER" id="PTHR11138">
    <property type="entry name" value="METHIONYL-TRNA FORMYLTRANSFERASE"/>
    <property type="match status" value="1"/>
</dbReference>
<dbReference type="InterPro" id="IPR005793">
    <property type="entry name" value="Formyl_trans_C"/>
</dbReference>
<dbReference type="Gene3D" id="3.40.50.12230">
    <property type="match status" value="1"/>
</dbReference>
<dbReference type="STRING" id="414703.SAMN04488125_102283"/>
<gene>
    <name evidence="3" type="ORF">SAMN04488125_102283</name>
</gene>
<name>A0A1I4A8L5_9HYPH</name>
<evidence type="ECO:0000259" key="2">
    <source>
        <dbReference type="Pfam" id="PF02911"/>
    </source>
</evidence>
<dbReference type="RefSeq" id="WP_091942234.1">
    <property type="nucleotide sequence ID" value="NZ_FOSV01000002.1"/>
</dbReference>
<dbReference type="GO" id="GO:0004479">
    <property type="term" value="F:methionyl-tRNA formyltransferase activity"/>
    <property type="evidence" value="ECO:0007669"/>
    <property type="project" value="TreeGrafter"/>
</dbReference>
<dbReference type="InterPro" id="IPR002376">
    <property type="entry name" value="Formyl_transf_N"/>
</dbReference>
<dbReference type="InterPro" id="IPR036477">
    <property type="entry name" value="Formyl_transf_N_sf"/>
</dbReference>
<feature type="domain" description="Formyl transferase C-terminal" evidence="2">
    <location>
        <begin position="197"/>
        <end position="274"/>
    </location>
</feature>
<evidence type="ECO:0000313" key="4">
    <source>
        <dbReference type="Proteomes" id="UP000198804"/>
    </source>
</evidence>